<reference evidence="2 3" key="1">
    <citation type="journal article" date="2024" name="Commun. Biol.">
        <title>Comparative genomic analysis of thermophilic fungi reveals convergent evolutionary adaptations and gene losses.</title>
        <authorList>
            <person name="Steindorff A.S."/>
            <person name="Aguilar-Pontes M.V."/>
            <person name="Robinson A.J."/>
            <person name="Andreopoulos B."/>
            <person name="LaButti K."/>
            <person name="Kuo A."/>
            <person name="Mondo S."/>
            <person name="Riley R."/>
            <person name="Otillar R."/>
            <person name="Haridas S."/>
            <person name="Lipzen A."/>
            <person name="Grimwood J."/>
            <person name="Schmutz J."/>
            <person name="Clum A."/>
            <person name="Reid I.D."/>
            <person name="Moisan M.C."/>
            <person name="Butler G."/>
            <person name="Nguyen T.T.M."/>
            <person name="Dewar K."/>
            <person name="Conant G."/>
            <person name="Drula E."/>
            <person name="Henrissat B."/>
            <person name="Hansel C."/>
            <person name="Singer S."/>
            <person name="Hutchinson M.I."/>
            <person name="de Vries R.P."/>
            <person name="Natvig D.O."/>
            <person name="Powell A.J."/>
            <person name="Tsang A."/>
            <person name="Grigoriev I.V."/>
        </authorList>
    </citation>
    <scope>NUCLEOTIDE SEQUENCE [LARGE SCALE GENOMIC DNA]</scope>
    <source>
        <strain evidence="2 3">CBS 494.80</strain>
    </source>
</reference>
<protein>
    <submittedName>
        <fullName evidence="2">Uncharacterized protein</fullName>
    </submittedName>
</protein>
<dbReference type="EMBL" id="JAZHXI010000014">
    <property type="protein sequence ID" value="KAL2064496.1"/>
    <property type="molecule type" value="Genomic_DNA"/>
</dbReference>
<accession>A0ABR4C3I8</accession>
<organism evidence="2 3">
    <name type="scientific">Oculimacula yallundae</name>
    <dbReference type="NCBI Taxonomy" id="86028"/>
    <lineage>
        <taxon>Eukaryota</taxon>
        <taxon>Fungi</taxon>
        <taxon>Dikarya</taxon>
        <taxon>Ascomycota</taxon>
        <taxon>Pezizomycotina</taxon>
        <taxon>Leotiomycetes</taxon>
        <taxon>Helotiales</taxon>
        <taxon>Ploettnerulaceae</taxon>
        <taxon>Oculimacula</taxon>
    </lineage>
</organism>
<comment type="caution">
    <text evidence="2">The sequence shown here is derived from an EMBL/GenBank/DDBJ whole genome shotgun (WGS) entry which is preliminary data.</text>
</comment>
<dbReference type="Proteomes" id="UP001595075">
    <property type="component" value="Unassembled WGS sequence"/>
</dbReference>
<feature type="chain" id="PRO_5045125351" evidence="1">
    <location>
        <begin position="31"/>
        <end position="96"/>
    </location>
</feature>
<keyword evidence="3" id="KW-1185">Reference proteome</keyword>
<evidence type="ECO:0000256" key="1">
    <source>
        <dbReference type="SAM" id="SignalP"/>
    </source>
</evidence>
<name>A0ABR4C3I8_9HELO</name>
<evidence type="ECO:0000313" key="3">
    <source>
        <dbReference type="Proteomes" id="UP001595075"/>
    </source>
</evidence>
<feature type="signal peptide" evidence="1">
    <location>
        <begin position="1"/>
        <end position="30"/>
    </location>
</feature>
<sequence>MNENSLEQETTINMQFTIISVLSLLALTSALPQGVPPPIERCTKADIGKSCNAGEINGFYVTGTCSSTAVIFRPDESQYFCIPLGTLVGQPLEPSS</sequence>
<gene>
    <name evidence="2" type="ORF">VTL71DRAFT_4990</name>
</gene>
<keyword evidence="1" id="KW-0732">Signal</keyword>
<proteinExistence type="predicted"/>
<evidence type="ECO:0000313" key="2">
    <source>
        <dbReference type="EMBL" id="KAL2064496.1"/>
    </source>
</evidence>